<feature type="compositionally biased region" description="Polar residues" evidence="1">
    <location>
        <begin position="172"/>
        <end position="190"/>
    </location>
</feature>
<feature type="compositionally biased region" description="Pro residues" evidence="1">
    <location>
        <begin position="241"/>
        <end position="253"/>
    </location>
</feature>
<name>A0A166MTF0_EXIGL</name>
<accession>A0A166MTF0</accession>
<reference evidence="2 3" key="1">
    <citation type="journal article" date="2016" name="Mol. Biol. Evol.">
        <title>Comparative Genomics of Early-Diverging Mushroom-Forming Fungi Provides Insights into the Origins of Lignocellulose Decay Capabilities.</title>
        <authorList>
            <person name="Nagy L.G."/>
            <person name="Riley R."/>
            <person name="Tritt A."/>
            <person name="Adam C."/>
            <person name="Daum C."/>
            <person name="Floudas D."/>
            <person name="Sun H."/>
            <person name="Yadav J.S."/>
            <person name="Pangilinan J."/>
            <person name="Larsson K.H."/>
            <person name="Matsuura K."/>
            <person name="Barry K."/>
            <person name="Labutti K."/>
            <person name="Kuo R."/>
            <person name="Ohm R.A."/>
            <person name="Bhattacharya S.S."/>
            <person name="Shirouzu T."/>
            <person name="Yoshinaga Y."/>
            <person name="Martin F.M."/>
            <person name="Grigoriev I.V."/>
            <person name="Hibbett D.S."/>
        </authorList>
    </citation>
    <scope>NUCLEOTIDE SEQUENCE [LARGE SCALE GENOMIC DNA]</scope>
    <source>
        <strain evidence="2 3">HHB12029</strain>
    </source>
</reference>
<dbReference type="Proteomes" id="UP000077266">
    <property type="component" value="Unassembled WGS sequence"/>
</dbReference>
<organism evidence="2 3">
    <name type="scientific">Exidia glandulosa HHB12029</name>
    <dbReference type="NCBI Taxonomy" id="1314781"/>
    <lineage>
        <taxon>Eukaryota</taxon>
        <taxon>Fungi</taxon>
        <taxon>Dikarya</taxon>
        <taxon>Basidiomycota</taxon>
        <taxon>Agaricomycotina</taxon>
        <taxon>Agaricomycetes</taxon>
        <taxon>Auriculariales</taxon>
        <taxon>Exidiaceae</taxon>
        <taxon>Exidia</taxon>
    </lineage>
</organism>
<gene>
    <name evidence="2" type="ORF">EXIGLDRAFT_691388</name>
</gene>
<feature type="region of interest" description="Disordered" evidence="1">
    <location>
        <begin position="142"/>
        <end position="255"/>
    </location>
</feature>
<evidence type="ECO:0000256" key="1">
    <source>
        <dbReference type="SAM" id="MobiDB-lite"/>
    </source>
</evidence>
<dbReference type="AlphaFoldDB" id="A0A166MTF0"/>
<feature type="compositionally biased region" description="Pro residues" evidence="1">
    <location>
        <begin position="217"/>
        <end position="233"/>
    </location>
</feature>
<evidence type="ECO:0000313" key="3">
    <source>
        <dbReference type="Proteomes" id="UP000077266"/>
    </source>
</evidence>
<protein>
    <submittedName>
        <fullName evidence="2">Uncharacterized protein</fullName>
    </submittedName>
</protein>
<feature type="non-terminal residue" evidence="2">
    <location>
        <position position="312"/>
    </location>
</feature>
<keyword evidence="3" id="KW-1185">Reference proteome</keyword>
<feature type="region of interest" description="Disordered" evidence="1">
    <location>
        <begin position="62"/>
        <end position="94"/>
    </location>
</feature>
<dbReference type="EMBL" id="KV426926">
    <property type="protein sequence ID" value="KZV78377.1"/>
    <property type="molecule type" value="Genomic_DNA"/>
</dbReference>
<proteinExistence type="predicted"/>
<evidence type="ECO:0000313" key="2">
    <source>
        <dbReference type="EMBL" id="KZV78377.1"/>
    </source>
</evidence>
<feature type="compositionally biased region" description="Polar residues" evidence="1">
    <location>
        <begin position="78"/>
        <end position="94"/>
    </location>
</feature>
<dbReference type="InParanoid" id="A0A166MTF0"/>
<sequence length="312" mass="33150">MRTAGRWLLGVSKPAPYRATDSDASDTGSKYRPAWISSLVRGTTALCLTSRRDFTCYDDLKLARSSPSPPPASRRLSQSGRVSRPLRSSLTISRSGDPTATVALDWSTSYQASASSSASAGFYEDESLDEAEDSDPDVVVVRGRAPEPAPKPAPAAQPTSFGVRGGAASKPLSRQSTITHNGTVGTSNVKSPFAFDSATLTRRGRPQRSAASRSRSPKPPPTPSSPPARPPSPVALLRPSTGPPKQPPAPKPPQVALLPTAFRLHLNMPFTRLAIEGVIDARTTGEALLLLGGFYIVASRLRDLTDEAWVQL</sequence>